<dbReference type="HOGENOM" id="CLU_2076711_0_0_1"/>
<dbReference type="EnsemblPlants" id="OB03G10350.1">
    <property type="protein sequence ID" value="OB03G10350.1"/>
    <property type="gene ID" value="OB03G10350"/>
</dbReference>
<name>J3LJ09_ORYBR</name>
<dbReference type="Gramene" id="OB03G10350.1">
    <property type="protein sequence ID" value="OB03G10350.1"/>
    <property type="gene ID" value="OB03G10350"/>
</dbReference>
<dbReference type="Proteomes" id="UP000006038">
    <property type="component" value="Chromosome 3"/>
</dbReference>
<reference evidence="1" key="1">
    <citation type="journal article" date="2013" name="Nat. Commun.">
        <title>Whole-genome sequencing of Oryza brachyantha reveals mechanisms underlying Oryza genome evolution.</title>
        <authorList>
            <person name="Chen J."/>
            <person name="Huang Q."/>
            <person name="Gao D."/>
            <person name="Wang J."/>
            <person name="Lang Y."/>
            <person name="Liu T."/>
            <person name="Li B."/>
            <person name="Bai Z."/>
            <person name="Luis Goicoechea J."/>
            <person name="Liang C."/>
            <person name="Chen C."/>
            <person name="Zhang W."/>
            <person name="Sun S."/>
            <person name="Liao Y."/>
            <person name="Zhang X."/>
            <person name="Yang L."/>
            <person name="Song C."/>
            <person name="Wang M."/>
            <person name="Shi J."/>
            <person name="Liu G."/>
            <person name="Liu J."/>
            <person name="Zhou H."/>
            <person name="Zhou W."/>
            <person name="Yu Q."/>
            <person name="An N."/>
            <person name="Chen Y."/>
            <person name="Cai Q."/>
            <person name="Wang B."/>
            <person name="Liu B."/>
            <person name="Min J."/>
            <person name="Huang Y."/>
            <person name="Wu H."/>
            <person name="Li Z."/>
            <person name="Zhang Y."/>
            <person name="Yin Y."/>
            <person name="Song W."/>
            <person name="Jiang J."/>
            <person name="Jackson S.A."/>
            <person name="Wing R.A."/>
            <person name="Wang J."/>
            <person name="Chen M."/>
        </authorList>
    </citation>
    <scope>NUCLEOTIDE SEQUENCE [LARGE SCALE GENOMIC DNA]</scope>
    <source>
        <strain evidence="1">cv. IRGC 101232</strain>
    </source>
</reference>
<proteinExistence type="predicted"/>
<evidence type="ECO:0000313" key="1">
    <source>
        <dbReference type="EnsemblPlants" id="OB03G10350.1"/>
    </source>
</evidence>
<reference evidence="1" key="2">
    <citation type="submission" date="2013-04" db="UniProtKB">
        <authorList>
            <consortium name="EnsemblPlants"/>
        </authorList>
    </citation>
    <scope>IDENTIFICATION</scope>
</reference>
<dbReference type="AlphaFoldDB" id="J3LJ09"/>
<sequence length="118" mass="13885">MGTLRLMPRTLARSAVQRQTAASRSARPWMRVQHGCRGGVPSCTFISPFSTFAHTPSFSASIGHAHYCFRRRRCLHLTLRRLLTLLRLLTLRRRCLPLTLRFRHHHPLRLHFHLLRRD</sequence>
<organism evidence="1">
    <name type="scientific">Oryza brachyantha</name>
    <name type="common">malo sina</name>
    <dbReference type="NCBI Taxonomy" id="4533"/>
    <lineage>
        <taxon>Eukaryota</taxon>
        <taxon>Viridiplantae</taxon>
        <taxon>Streptophyta</taxon>
        <taxon>Embryophyta</taxon>
        <taxon>Tracheophyta</taxon>
        <taxon>Spermatophyta</taxon>
        <taxon>Magnoliopsida</taxon>
        <taxon>Liliopsida</taxon>
        <taxon>Poales</taxon>
        <taxon>Poaceae</taxon>
        <taxon>BOP clade</taxon>
        <taxon>Oryzoideae</taxon>
        <taxon>Oryzeae</taxon>
        <taxon>Oryzinae</taxon>
        <taxon>Oryza</taxon>
    </lineage>
</organism>
<evidence type="ECO:0000313" key="2">
    <source>
        <dbReference type="Proteomes" id="UP000006038"/>
    </source>
</evidence>
<protein>
    <submittedName>
        <fullName evidence="1">Uncharacterized protein</fullName>
    </submittedName>
</protein>
<accession>J3LJ09</accession>
<keyword evidence="2" id="KW-1185">Reference proteome</keyword>